<dbReference type="EMBL" id="LSSN01003179">
    <property type="protein sequence ID" value="OMJ14169.1"/>
    <property type="molecule type" value="Genomic_DNA"/>
</dbReference>
<keyword evidence="4 6" id="KW-0653">Protein transport</keyword>
<accession>A0A1R1Y383</accession>
<evidence type="ECO:0000313" key="14">
    <source>
        <dbReference type="EMBL" id="OMJ21319.1"/>
    </source>
</evidence>
<evidence type="ECO:0000259" key="11">
    <source>
        <dbReference type="Pfam" id="PF21638"/>
    </source>
</evidence>
<keyword evidence="7" id="KW-0175">Coiled coil</keyword>
<evidence type="ECO:0000256" key="4">
    <source>
        <dbReference type="ARBA" id="ARBA00022927"/>
    </source>
</evidence>
<dbReference type="GO" id="GO:0042273">
    <property type="term" value="P:ribosomal large subunit biogenesis"/>
    <property type="evidence" value="ECO:0007669"/>
    <property type="project" value="UniProtKB-UniRule"/>
</dbReference>
<comment type="function">
    <text evidence="6">Required for 60S pre-ribosomal subunits export to the cytoplasm.</text>
</comment>
<comment type="similarity">
    <text evidence="1 6">Belongs to the SDA1 family.</text>
</comment>
<name>A0A1R1Y383_9FUNG</name>
<dbReference type="GO" id="GO:0015031">
    <property type="term" value="P:protein transport"/>
    <property type="evidence" value="ECO:0007669"/>
    <property type="project" value="UniProtKB-KW"/>
</dbReference>
<proteinExistence type="inferred from homology"/>
<dbReference type="EMBL" id="LSSN01004515">
    <property type="protein sequence ID" value="OMJ11387.1"/>
    <property type="molecule type" value="Genomic_DNA"/>
</dbReference>
<dbReference type="InterPro" id="IPR016024">
    <property type="entry name" value="ARM-type_fold"/>
</dbReference>
<feature type="compositionally biased region" description="Acidic residues" evidence="8">
    <location>
        <begin position="582"/>
        <end position="625"/>
    </location>
</feature>
<dbReference type="SUPFAM" id="SSF48371">
    <property type="entry name" value="ARM repeat"/>
    <property type="match status" value="1"/>
</dbReference>
<evidence type="ECO:0000256" key="3">
    <source>
        <dbReference type="ARBA" id="ARBA00022517"/>
    </source>
</evidence>
<dbReference type="Pfam" id="PF21638">
    <property type="entry name" value="SDA1_C"/>
    <property type="match status" value="1"/>
</dbReference>
<evidence type="ECO:0000256" key="7">
    <source>
        <dbReference type="SAM" id="Coils"/>
    </source>
</evidence>
<evidence type="ECO:0000313" key="15">
    <source>
        <dbReference type="Proteomes" id="UP000187283"/>
    </source>
</evidence>
<dbReference type="GO" id="GO:0000055">
    <property type="term" value="P:ribosomal large subunit export from nucleus"/>
    <property type="evidence" value="ECO:0007669"/>
    <property type="project" value="UniProtKB-UniRule"/>
</dbReference>
<evidence type="ECO:0000256" key="5">
    <source>
        <dbReference type="ARBA" id="ARBA00023242"/>
    </source>
</evidence>
<evidence type="ECO:0000259" key="9">
    <source>
        <dbReference type="Pfam" id="PF05285"/>
    </source>
</evidence>
<dbReference type="GO" id="GO:0005730">
    <property type="term" value="C:nucleolus"/>
    <property type="evidence" value="ECO:0007669"/>
    <property type="project" value="UniProtKB-SubCell"/>
</dbReference>
<evidence type="ECO:0000256" key="1">
    <source>
        <dbReference type="ARBA" id="ARBA00005783"/>
    </source>
</evidence>
<dbReference type="AlphaFoldDB" id="A0A1R1Y383"/>
<keyword evidence="2 6" id="KW-0813">Transport</keyword>
<feature type="region of interest" description="Disordered" evidence="8">
    <location>
        <begin position="236"/>
        <end position="264"/>
    </location>
</feature>
<feature type="region of interest" description="Disordered" evidence="8">
    <location>
        <begin position="534"/>
        <end position="640"/>
    </location>
</feature>
<dbReference type="PANTHER" id="PTHR12730">
    <property type="entry name" value="HSDA/SDA1-RELATED"/>
    <property type="match status" value="1"/>
</dbReference>
<reference evidence="14 15" key="1">
    <citation type="submission" date="2017-01" db="EMBL/GenBank/DDBJ databases">
        <authorList>
            <person name="Mah S.A."/>
            <person name="Swanson W.J."/>
            <person name="Moy G.W."/>
            <person name="Vacquier V.D."/>
        </authorList>
    </citation>
    <scope>NUCLEOTIDE SEQUENCE [LARGE SCALE GENOMIC DNA]</scope>
    <source>
        <strain evidence="14 15">GSMNP</strain>
    </source>
</reference>
<dbReference type="OrthoDB" id="2196187at2759"/>
<evidence type="ECO:0000256" key="8">
    <source>
        <dbReference type="SAM" id="MobiDB-lite"/>
    </source>
</evidence>
<dbReference type="EMBL" id="LSSN01001032">
    <property type="protein sequence ID" value="OMJ21319.1"/>
    <property type="molecule type" value="Genomic_DNA"/>
</dbReference>
<gene>
    <name evidence="14" type="ORF">AYI70_g3558</name>
    <name evidence="13" type="ORF">AYI70_g8045</name>
    <name evidence="12" type="ORF">AYI70_g9754</name>
</gene>
<dbReference type="STRING" id="133412.A0A1R1Y383"/>
<dbReference type="InterPro" id="IPR012977">
    <property type="entry name" value="SDA1_N"/>
</dbReference>
<keyword evidence="15" id="KW-1185">Reference proteome</keyword>
<dbReference type="Proteomes" id="UP000187283">
    <property type="component" value="Unassembled WGS sequence"/>
</dbReference>
<feature type="compositionally biased region" description="Basic and acidic residues" evidence="8">
    <location>
        <begin position="498"/>
        <end position="514"/>
    </location>
</feature>
<feature type="compositionally biased region" description="Basic residues" evidence="8">
    <location>
        <begin position="804"/>
        <end position="813"/>
    </location>
</feature>
<evidence type="ECO:0000259" key="10">
    <source>
        <dbReference type="Pfam" id="PF08158"/>
    </source>
</evidence>
<feature type="domain" description="SDA1 middle" evidence="9">
    <location>
        <begin position="587"/>
        <end position="745"/>
    </location>
</feature>
<sequence>MGRRLRATEVLDNLPQLQNLIKRDPTSYREEFLQQWRHFESSLSIFDLKPEDEYKDFSELLMFLSHVSMLYPKDCEGYPDKLLNLLQRHYMVLNPSFRKSIVQSIILMRNKRQVSSIRVLPVFFTMFRCQDKALRELLYTYILNDIKSANKGQHKNNQLNKVIQNYMFSIINSPEAQNKTSPGAIAAKKSLDVCIELYKKNIWNDAKTVNVIALGAFSPITKIKVTCVQFFLNPTSKKSSDDGGSDTDDSSDSDSQSNSKKMTRSDLLKLKKNHAFTKKTKSKQRLIEKATKLYKKTTKENEKEEDIDELEEKKKNKDQPHFRVLSLIHDPQNFAEKLFSLSTSNTNSSKKGGQTVERFEVRLMQLKLVSRLMGYHQLYIPSFYPFMLRYLQPHQRDVTTILALYASAIHQYTPPDAIQPQLRAIANNFVSDHCSPEVISAGLNSIRAVASRQPLSVDSELLSDLIEYRKHRDKGVMMAARSLLQLYREKYPEILPRKERGKAASEKLISDSKNPKPLFGNEHIAEGVDGIDLLDLPTSESEDGGDIGSENDSANEDDNHLIPDQKDITNNGENELSGSDYESLDEEELELLEDDLEEIDENDLELDSENDENSDDQDAEFDSQEAADSSNKVEASELSAGEVLNSGAAGKKKLRVDMMRILTDEDFAKIDRIKQRRLEKEQLAAEENSTNVSGSKKRKISSTSTTENNDEEKDYYNTNDILGAYHAGKKAKATYEERIKSIQAGREGREKYASKKSKRESDGRSTSNKEKRKTKNFKMISHKQGNVVKGKRSLVEKRRELRSHIKKQKKKGF</sequence>
<dbReference type="InterPro" id="IPR027312">
    <property type="entry name" value="Sda1"/>
</dbReference>
<feature type="coiled-coil region" evidence="7">
    <location>
        <begin position="287"/>
        <end position="316"/>
    </location>
</feature>
<comment type="subcellular location">
    <subcellularLocation>
        <location evidence="6">Nucleus</location>
        <location evidence="6">Nucleolus</location>
    </subcellularLocation>
</comment>
<feature type="compositionally biased region" description="Basic and acidic residues" evidence="8">
    <location>
        <begin position="793"/>
        <end position="803"/>
    </location>
</feature>
<dbReference type="InterPro" id="IPR007949">
    <property type="entry name" value="SDA1_MD"/>
</dbReference>
<feature type="compositionally biased region" description="Basic and acidic residues" evidence="8">
    <location>
        <begin position="557"/>
        <end position="567"/>
    </location>
</feature>
<evidence type="ECO:0000313" key="12">
    <source>
        <dbReference type="EMBL" id="OMJ11387.1"/>
    </source>
</evidence>
<dbReference type="InterPro" id="IPR048292">
    <property type="entry name" value="SDA1_C"/>
</dbReference>
<dbReference type="Pfam" id="PF08158">
    <property type="entry name" value="SDA1_HEAT"/>
    <property type="match status" value="1"/>
</dbReference>
<feature type="compositionally biased region" description="Basic and acidic residues" evidence="8">
    <location>
        <begin position="741"/>
        <end position="769"/>
    </location>
</feature>
<feature type="domain" description="SDA1 C-terminal" evidence="11">
    <location>
        <begin position="765"/>
        <end position="811"/>
    </location>
</feature>
<feature type="compositionally biased region" description="Acidic residues" evidence="8">
    <location>
        <begin position="243"/>
        <end position="252"/>
    </location>
</feature>
<feature type="region of interest" description="Disordered" evidence="8">
    <location>
        <begin position="741"/>
        <end position="813"/>
    </location>
</feature>
<feature type="region of interest" description="Disordered" evidence="8">
    <location>
        <begin position="498"/>
        <end position="522"/>
    </location>
</feature>
<comment type="caution">
    <text evidence="14">The sequence shown here is derived from an EMBL/GenBank/DDBJ whole genome shotgun (WGS) entry which is preliminary data.</text>
</comment>
<feature type="region of interest" description="Disordered" evidence="8">
    <location>
        <begin position="680"/>
        <end position="718"/>
    </location>
</feature>
<evidence type="ECO:0000313" key="13">
    <source>
        <dbReference type="EMBL" id="OMJ14169.1"/>
    </source>
</evidence>
<dbReference type="Pfam" id="PF05285">
    <property type="entry name" value="SDA1_dom"/>
    <property type="match status" value="1"/>
</dbReference>
<keyword evidence="5 6" id="KW-0539">Nucleus</keyword>
<dbReference type="PANTHER" id="PTHR12730:SF0">
    <property type="entry name" value="PROTEIN SDA1 HOMOLOG"/>
    <property type="match status" value="1"/>
</dbReference>
<feature type="domain" description="SDA1 N-terminal" evidence="10">
    <location>
        <begin position="63"/>
        <end position="472"/>
    </location>
</feature>
<evidence type="ECO:0000256" key="2">
    <source>
        <dbReference type="ARBA" id="ARBA00022448"/>
    </source>
</evidence>
<keyword evidence="3 6" id="KW-0690">Ribosome biogenesis</keyword>
<organism evidence="14 15">
    <name type="scientific">Smittium culicis</name>
    <dbReference type="NCBI Taxonomy" id="133412"/>
    <lineage>
        <taxon>Eukaryota</taxon>
        <taxon>Fungi</taxon>
        <taxon>Fungi incertae sedis</taxon>
        <taxon>Zoopagomycota</taxon>
        <taxon>Kickxellomycotina</taxon>
        <taxon>Harpellomycetes</taxon>
        <taxon>Harpellales</taxon>
        <taxon>Legeriomycetaceae</taxon>
        <taxon>Smittium</taxon>
    </lineage>
</organism>
<evidence type="ECO:0000256" key="6">
    <source>
        <dbReference type="RuleBase" id="RU365057"/>
    </source>
</evidence>
<protein>
    <recommendedName>
        <fullName evidence="6">Protein SDA1</fullName>
    </recommendedName>
</protein>